<keyword evidence="2" id="KW-1133">Transmembrane helix</keyword>
<dbReference type="Proteomes" id="UP000245768">
    <property type="component" value="Unassembled WGS sequence"/>
</dbReference>
<accession>A0A316Y8T9</accession>
<feature type="compositionally biased region" description="Polar residues" evidence="1">
    <location>
        <begin position="708"/>
        <end position="720"/>
    </location>
</feature>
<protein>
    <recommendedName>
        <fullName evidence="3">Dystroglycan-type cadherin-like domain-containing protein</fullName>
    </recommendedName>
</protein>
<dbReference type="Gene3D" id="2.60.40.10">
    <property type="entry name" value="Immunoglobulins"/>
    <property type="match status" value="3"/>
</dbReference>
<feature type="compositionally biased region" description="Gly residues" evidence="1">
    <location>
        <begin position="722"/>
        <end position="732"/>
    </location>
</feature>
<dbReference type="RefSeq" id="XP_025373788.1">
    <property type="nucleotide sequence ID" value="XM_025525566.1"/>
</dbReference>
<dbReference type="GeneID" id="37047482"/>
<dbReference type="STRING" id="215250.A0A316Y8T9"/>
<keyword evidence="2" id="KW-0812">Transmembrane</keyword>
<dbReference type="PANTHER" id="PTHR21559">
    <property type="entry name" value="DYSTROGLYCAN-RELATED"/>
    <property type="match status" value="1"/>
</dbReference>
<feature type="region of interest" description="Disordered" evidence="1">
    <location>
        <begin position="783"/>
        <end position="819"/>
    </location>
</feature>
<feature type="domain" description="Dystroglycan-type cadherin-like" evidence="3">
    <location>
        <begin position="150"/>
        <end position="245"/>
    </location>
</feature>
<dbReference type="AlphaFoldDB" id="A0A316Y8T9"/>
<feature type="region of interest" description="Disordered" evidence="1">
    <location>
        <begin position="1079"/>
        <end position="1103"/>
    </location>
</feature>
<dbReference type="InParanoid" id="A0A316Y8T9"/>
<feature type="compositionally biased region" description="Low complexity" evidence="1">
    <location>
        <begin position="1079"/>
        <end position="1091"/>
    </location>
</feature>
<feature type="region of interest" description="Disordered" evidence="1">
    <location>
        <begin position="528"/>
        <end position="557"/>
    </location>
</feature>
<evidence type="ECO:0000256" key="1">
    <source>
        <dbReference type="SAM" id="MobiDB-lite"/>
    </source>
</evidence>
<evidence type="ECO:0000256" key="2">
    <source>
        <dbReference type="SAM" id="Phobius"/>
    </source>
</evidence>
<feature type="region of interest" description="Disordered" evidence="1">
    <location>
        <begin position="903"/>
        <end position="984"/>
    </location>
</feature>
<evidence type="ECO:0000313" key="5">
    <source>
        <dbReference type="Proteomes" id="UP000245768"/>
    </source>
</evidence>
<feature type="compositionally biased region" description="Low complexity" evidence="1">
    <location>
        <begin position="940"/>
        <end position="953"/>
    </location>
</feature>
<keyword evidence="5" id="KW-1185">Reference proteome</keyword>
<dbReference type="OrthoDB" id="414243at2759"/>
<dbReference type="SUPFAM" id="SSF49313">
    <property type="entry name" value="Cadherin-like"/>
    <property type="match status" value="3"/>
</dbReference>
<feature type="region of interest" description="Disordered" evidence="1">
    <location>
        <begin position="994"/>
        <end position="1013"/>
    </location>
</feature>
<feature type="compositionally biased region" description="Low complexity" evidence="1">
    <location>
        <begin position="964"/>
        <end position="974"/>
    </location>
</feature>
<organism evidence="4 5">
    <name type="scientific">Acaromyces ingoldii</name>
    <dbReference type="NCBI Taxonomy" id="215250"/>
    <lineage>
        <taxon>Eukaryota</taxon>
        <taxon>Fungi</taxon>
        <taxon>Dikarya</taxon>
        <taxon>Basidiomycota</taxon>
        <taxon>Ustilaginomycotina</taxon>
        <taxon>Exobasidiomycetes</taxon>
        <taxon>Exobasidiales</taxon>
        <taxon>Cryptobasidiaceae</taxon>
        <taxon>Acaromyces</taxon>
    </lineage>
</organism>
<dbReference type="Pfam" id="PF05345">
    <property type="entry name" value="He_PIG"/>
    <property type="match status" value="1"/>
</dbReference>
<feature type="region of interest" description="Disordered" evidence="1">
    <location>
        <begin position="663"/>
        <end position="760"/>
    </location>
</feature>
<dbReference type="InterPro" id="IPR013783">
    <property type="entry name" value="Ig-like_fold"/>
</dbReference>
<dbReference type="PANTHER" id="PTHR21559:SF21">
    <property type="entry name" value="DYSTROGLYCAN 1"/>
    <property type="match status" value="1"/>
</dbReference>
<reference evidence="4" key="1">
    <citation type="journal article" date="2018" name="Mol. Biol. Evol.">
        <title>Broad Genomic Sampling Reveals a Smut Pathogenic Ancestry of the Fungal Clade Ustilaginomycotina.</title>
        <authorList>
            <person name="Kijpornyongpan T."/>
            <person name="Mondo S.J."/>
            <person name="Barry K."/>
            <person name="Sandor L."/>
            <person name="Lee J."/>
            <person name="Lipzen A."/>
            <person name="Pangilinan J."/>
            <person name="LaButti K."/>
            <person name="Hainaut M."/>
            <person name="Henrissat B."/>
            <person name="Grigoriev I.V."/>
            <person name="Spatafora J.W."/>
            <person name="Aime M.C."/>
        </authorList>
    </citation>
    <scope>NUCLEOTIDE SEQUENCE [LARGE SCALE GENOMIC DNA]</scope>
    <source>
        <strain evidence="4">MCA 4198</strain>
    </source>
</reference>
<keyword evidence="2" id="KW-0472">Membrane</keyword>
<feature type="region of interest" description="Disordered" evidence="1">
    <location>
        <begin position="847"/>
        <end position="867"/>
    </location>
</feature>
<feature type="compositionally biased region" description="Pro residues" evidence="1">
    <location>
        <begin position="997"/>
        <end position="1008"/>
    </location>
</feature>
<name>A0A316Y8T9_9BASI</name>
<dbReference type="GO" id="GO:0005509">
    <property type="term" value="F:calcium ion binding"/>
    <property type="evidence" value="ECO:0007669"/>
    <property type="project" value="InterPro"/>
</dbReference>
<feature type="domain" description="Dystroglycan-type cadherin-like" evidence="3">
    <location>
        <begin position="32"/>
        <end position="125"/>
    </location>
</feature>
<proteinExistence type="predicted"/>
<dbReference type="GO" id="GO:0016020">
    <property type="term" value="C:membrane"/>
    <property type="evidence" value="ECO:0007669"/>
    <property type="project" value="InterPro"/>
</dbReference>
<evidence type="ECO:0000313" key="4">
    <source>
        <dbReference type="EMBL" id="PWN86590.1"/>
    </source>
</evidence>
<gene>
    <name evidence="4" type="ORF">FA10DRAFT_54331</name>
</gene>
<dbReference type="EMBL" id="KZ819644">
    <property type="protein sequence ID" value="PWN86590.1"/>
    <property type="molecule type" value="Genomic_DNA"/>
</dbReference>
<sequence>MVGLRRRLAQAGAATLCVLVGSSLATVSKGLSLRSQLPDIAHVGVPYTWTFSPDTFHSTGQAVVNLSADGLPDWATFDASQRTFSGNPTADNDGGDRITVRATQDGQRGASDAFTLLVIDAPVPTVNKPLTSQLPQASSLGGSHMLPGDKLFIPLGWSFSVGFQGDTFTLPDGSNVYLSASLAGGQPLPDWLIWSSDSYTMYGVAPDQVGPEGSEFDFVLTGSNRAGFGGPTTALTIVVATNQTQAQSQTLTLAQPLQSVNASVGEPVSYTIPTTGLNVSGQQAPQDGSDAITVSANVSDVAWLRFDGNSHTLEGTPPYDQYKDANSTQAIVVPLVFSGQNGSQSLPANITVNVAPFPFVAQQLPNIFVDPGKAINQSLAAYVRPDIQQSSSSLRILAVAGGAAPALSVSFDPASASSSLQFDPKTLLLTGSLPKDVERVKVNLQSTSSQGQSSAASFYLAQKGDNPPTTKSSNASDAGDGNGGMSPRARIALTASLSAFGGLCALVLLLMCCRRHVAKEDHDTQGNILPYAGERTVGGRRSGGGGDDDDERTLTDRGSARWKRAIVVSAKKKDVEATPTTLADASPYMMHDEKLSEGHQPAAQEVADQPTQNRLVAGLFGGGNKKQGAAAARAAGAAGAGAAVGAAATAGLGLGLDPSDDPYAQSAGRVRHSRSRQSVRSSWEQSLFYDDAEDEQQQQQQQRDERNSVASSQSFKSTRNGTGAGGGGGGGFLTVTGHDQGQAEVEEVPRRRPRGGQPSILQFRHRNTHINESPAFHAPGVFTPATDTNGSHAGHGAEDDADASEDFHDSRTGLSNAGHEDAQILEARVMQVRRHSPMQMHANDASNLTRTTSRTADPMNVNGAFDDADDEIVGTSAQQANNNRSSTMSNQSQLRAMQPHVIYPQESPNPSFMDGASVSGFDPRDSMKPVGRPKTPPAPAAAAAGASSSSGRRQQQHQRGKPSAGGSSSSSASSRHLPCPDHEAVPGQHLRFHIYPAQPPPMAGPPGSPGKRSGEVVRYGLVVDDPQLPHLSLQWPDMMADWLTFDPSTFEASGWVPHDFANMGHIVIALVSSRARRTSTTAAGGSSSQAGHARRTSTDSNATVVNEDEVSVCAKARLVFAGPNQAAPPHAF</sequence>
<evidence type="ECO:0000259" key="3">
    <source>
        <dbReference type="SMART" id="SM00736"/>
    </source>
</evidence>
<feature type="transmembrane region" description="Helical" evidence="2">
    <location>
        <begin position="491"/>
        <end position="512"/>
    </location>
</feature>
<feature type="domain" description="Dystroglycan-type cadherin-like" evidence="3">
    <location>
        <begin position="252"/>
        <end position="362"/>
    </location>
</feature>
<dbReference type="InterPro" id="IPR015919">
    <property type="entry name" value="Cadherin-like_sf"/>
</dbReference>
<feature type="region of interest" description="Disordered" evidence="1">
    <location>
        <begin position="461"/>
        <end position="483"/>
    </location>
</feature>
<dbReference type="InterPro" id="IPR006644">
    <property type="entry name" value="Cadg"/>
</dbReference>
<feature type="compositionally biased region" description="Polar residues" evidence="1">
    <location>
        <begin position="467"/>
        <end position="476"/>
    </location>
</feature>
<dbReference type="SMART" id="SM00736">
    <property type="entry name" value="CADG"/>
    <property type="match status" value="3"/>
</dbReference>